<dbReference type="AlphaFoldDB" id="A0A6A6I8D4"/>
<dbReference type="Pfam" id="PF13561">
    <property type="entry name" value="adh_short_C2"/>
    <property type="match status" value="1"/>
</dbReference>
<dbReference type="InterPro" id="IPR036291">
    <property type="entry name" value="NAD(P)-bd_dom_sf"/>
</dbReference>
<accession>A0A6A6I8D4</accession>
<evidence type="ECO:0000313" key="4">
    <source>
        <dbReference type="Proteomes" id="UP000800094"/>
    </source>
</evidence>
<evidence type="ECO:0000313" key="3">
    <source>
        <dbReference type="EMBL" id="KAF2245780.1"/>
    </source>
</evidence>
<dbReference type="Gene3D" id="3.40.50.720">
    <property type="entry name" value="NAD(P)-binding Rossmann-like Domain"/>
    <property type="match status" value="1"/>
</dbReference>
<dbReference type="PANTHER" id="PTHR42760:SF124">
    <property type="entry name" value="SHORT-CHAIN DEHYDROGENASE_REDUCTASE"/>
    <property type="match status" value="1"/>
</dbReference>
<dbReference type="CDD" id="cd05233">
    <property type="entry name" value="SDR_c"/>
    <property type="match status" value="1"/>
</dbReference>
<protein>
    <submittedName>
        <fullName evidence="3">Short-chain dehydrogenase/reductase-like protein</fullName>
    </submittedName>
</protein>
<dbReference type="PRINTS" id="PR00081">
    <property type="entry name" value="GDHRDH"/>
</dbReference>
<dbReference type="InterPro" id="IPR002347">
    <property type="entry name" value="SDR_fam"/>
</dbReference>
<evidence type="ECO:0000256" key="1">
    <source>
        <dbReference type="ARBA" id="ARBA00006484"/>
    </source>
</evidence>
<dbReference type="GO" id="GO:0016616">
    <property type="term" value="F:oxidoreductase activity, acting on the CH-OH group of donors, NAD or NADP as acceptor"/>
    <property type="evidence" value="ECO:0007669"/>
    <property type="project" value="TreeGrafter"/>
</dbReference>
<comment type="similarity">
    <text evidence="1">Belongs to the short-chain dehydrogenases/reductases (SDR) family.</text>
</comment>
<dbReference type="EMBL" id="ML987200">
    <property type="protein sequence ID" value="KAF2245780.1"/>
    <property type="molecule type" value="Genomic_DNA"/>
</dbReference>
<dbReference type="NCBIfam" id="NF005559">
    <property type="entry name" value="PRK07231.1"/>
    <property type="match status" value="1"/>
</dbReference>
<reference evidence="3" key="1">
    <citation type="journal article" date="2020" name="Stud. Mycol.">
        <title>101 Dothideomycetes genomes: a test case for predicting lifestyles and emergence of pathogens.</title>
        <authorList>
            <person name="Haridas S."/>
            <person name="Albert R."/>
            <person name="Binder M."/>
            <person name="Bloem J."/>
            <person name="Labutti K."/>
            <person name="Salamov A."/>
            <person name="Andreopoulos B."/>
            <person name="Baker S."/>
            <person name="Barry K."/>
            <person name="Bills G."/>
            <person name="Bluhm B."/>
            <person name="Cannon C."/>
            <person name="Castanera R."/>
            <person name="Culley D."/>
            <person name="Daum C."/>
            <person name="Ezra D."/>
            <person name="Gonzalez J."/>
            <person name="Henrissat B."/>
            <person name="Kuo A."/>
            <person name="Liang C."/>
            <person name="Lipzen A."/>
            <person name="Lutzoni F."/>
            <person name="Magnuson J."/>
            <person name="Mondo S."/>
            <person name="Nolan M."/>
            <person name="Ohm R."/>
            <person name="Pangilinan J."/>
            <person name="Park H.-J."/>
            <person name="Ramirez L."/>
            <person name="Alfaro M."/>
            <person name="Sun H."/>
            <person name="Tritt A."/>
            <person name="Yoshinaga Y."/>
            <person name="Zwiers L.-H."/>
            <person name="Turgeon B."/>
            <person name="Goodwin S."/>
            <person name="Spatafora J."/>
            <person name="Crous P."/>
            <person name="Grigoriev I."/>
        </authorList>
    </citation>
    <scope>NUCLEOTIDE SEQUENCE</scope>
    <source>
        <strain evidence="3">CBS 122368</strain>
    </source>
</reference>
<organism evidence="3 4">
    <name type="scientific">Trematosphaeria pertusa</name>
    <dbReference type="NCBI Taxonomy" id="390896"/>
    <lineage>
        <taxon>Eukaryota</taxon>
        <taxon>Fungi</taxon>
        <taxon>Dikarya</taxon>
        <taxon>Ascomycota</taxon>
        <taxon>Pezizomycotina</taxon>
        <taxon>Dothideomycetes</taxon>
        <taxon>Pleosporomycetidae</taxon>
        <taxon>Pleosporales</taxon>
        <taxon>Massarineae</taxon>
        <taxon>Trematosphaeriaceae</taxon>
        <taxon>Trematosphaeria</taxon>
    </lineage>
</organism>
<dbReference type="RefSeq" id="XP_033680784.1">
    <property type="nucleotide sequence ID" value="XM_033824021.1"/>
</dbReference>
<keyword evidence="4" id="KW-1185">Reference proteome</keyword>
<dbReference type="OrthoDB" id="417891at2759"/>
<keyword evidence="2" id="KW-0521">NADP</keyword>
<dbReference type="PRINTS" id="PR00080">
    <property type="entry name" value="SDRFAMILY"/>
</dbReference>
<dbReference type="Proteomes" id="UP000800094">
    <property type="component" value="Unassembled WGS sequence"/>
</dbReference>
<sequence>MPGRLANKIAIITGSSSGIGRATALAFAREGATIICSDIREDPRPERAEASNLPTVEEVQKLGGKAIFVKCDTSKAGDVEALVKKAVQEFGRLDIMVNNAGVTMKDMAIWEISEEAWDHVLAVNLKGVFLGTKYAAMAMKDQDPHPSGDRGWIINVASVLGLGGTPRGAPYVSSKHGVMGLTKTAAWDCAPYRIHVNALCPGYSETSMTNFFIDIPEIRGRLEAMHPFRGLGQPEDLAKAAVFLASEDAQWVTGIGLPVDGGYSSM</sequence>
<dbReference type="SUPFAM" id="SSF51735">
    <property type="entry name" value="NAD(P)-binding Rossmann-fold domains"/>
    <property type="match status" value="1"/>
</dbReference>
<dbReference type="GeneID" id="54577351"/>
<name>A0A6A6I8D4_9PLEO</name>
<gene>
    <name evidence="3" type="ORF">BU26DRAFT_433270</name>
</gene>
<dbReference type="InterPro" id="IPR020904">
    <property type="entry name" value="Sc_DH/Rdtase_CS"/>
</dbReference>
<dbReference type="FunFam" id="3.40.50.720:FF:000084">
    <property type="entry name" value="Short-chain dehydrogenase reductase"/>
    <property type="match status" value="1"/>
</dbReference>
<dbReference type="PROSITE" id="PS00061">
    <property type="entry name" value="ADH_SHORT"/>
    <property type="match status" value="1"/>
</dbReference>
<dbReference type="PANTHER" id="PTHR42760">
    <property type="entry name" value="SHORT-CHAIN DEHYDROGENASES/REDUCTASES FAMILY MEMBER"/>
    <property type="match status" value="1"/>
</dbReference>
<proteinExistence type="inferred from homology"/>
<evidence type="ECO:0000256" key="2">
    <source>
        <dbReference type="ARBA" id="ARBA00022857"/>
    </source>
</evidence>